<evidence type="ECO:0000259" key="4">
    <source>
        <dbReference type="SMART" id="SM00415"/>
    </source>
</evidence>
<sequence length="213" mass="23200">MERGNVEENDQQDPPASGPGSSCAGSSAQDPPPQEPHLPVFIKKLLNFLEISTSGVRWSADGTSVIFGLDAESYFRDHYPSLKYRNVPRELQQFGFSKTGGGAVGPGEVAYKHDLFQRDLPELRSGIRRKQTKSAAAASSSSSSDSNVEMAVVEAVFDIDKKLDKLISLIAGKNLLSTDEPPCDTDIGNLELLVFLCGVRTKLEMAIRLSRQE</sequence>
<evidence type="ECO:0000256" key="3">
    <source>
        <dbReference type="SAM" id="MobiDB-lite"/>
    </source>
</evidence>
<dbReference type="Pfam" id="PF00447">
    <property type="entry name" value="HSF_DNA-bind"/>
    <property type="match status" value="1"/>
</dbReference>
<evidence type="ECO:0000256" key="1">
    <source>
        <dbReference type="ARBA" id="ARBA00023125"/>
    </source>
</evidence>
<organism evidence="5 6">
    <name type="scientific">Prunus yedoensis var. nudiflora</name>
    <dbReference type="NCBI Taxonomy" id="2094558"/>
    <lineage>
        <taxon>Eukaryota</taxon>
        <taxon>Viridiplantae</taxon>
        <taxon>Streptophyta</taxon>
        <taxon>Embryophyta</taxon>
        <taxon>Tracheophyta</taxon>
        <taxon>Spermatophyta</taxon>
        <taxon>Magnoliopsida</taxon>
        <taxon>eudicotyledons</taxon>
        <taxon>Gunneridae</taxon>
        <taxon>Pentapetalae</taxon>
        <taxon>rosids</taxon>
        <taxon>fabids</taxon>
        <taxon>Rosales</taxon>
        <taxon>Rosaceae</taxon>
        <taxon>Amygdaloideae</taxon>
        <taxon>Amygdaleae</taxon>
        <taxon>Prunus</taxon>
    </lineage>
</organism>
<comment type="similarity">
    <text evidence="2">Belongs to the HSF family.</text>
</comment>
<comment type="caution">
    <text evidence="5">The sequence shown here is derived from an EMBL/GenBank/DDBJ whole genome shotgun (WGS) entry which is preliminary data.</text>
</comment>
<dbReference type="InterPro" id="IPR036388">
    <property type="entry name" value="WH-like_DNA-bd_sf"/>
</dbReference>
<keyword evidence="1" id="KW-0238">DNA-binding</keyword>
<gene>
    <name evidence="5" type="ORF">Pyn_21148</name>
</gene>
<dbReference type="Gene3D" id="1.10.10.10">
    <property type="entry name" value="Winged helix-like DNA-binding domain superfamily/Winged helix DNA-binding domain"/>
    <property type="match status" value="1"/>
</dbReference>
<feature type="region of interest" description="Disordered" evidence="3">
    <location>
        <begin position="1"/>
        <end position="37"/>
    </location>
</feature>
<dbReference type="GO" id="GO:0003700">
    <property type="term" value="F:DNA-binding transcription factor activity"/>
    <property type="evidence" value="ECO:0007669"/>
    <property type="project" value="InterPro"/>
</dbReference>
<feature type="compositionally biased region" description="Low complexity" evidence="3">
    <location>
        <begin position="14"/>
        <end position="28"/>
    </location>
</feature>
<dbReference type="InterPro" id="IPR000232">
    <property type="entry name" value="HSF_DNA-bd"/>
</dbReference>
<accession>A0A314UYX5</accession>
<evidence type="ECO:0000313" key="6">
    <source>
        <dbReference type="Proteomes" id="UP000250321"/>
    </source>
</evidence>
<dbReference type="GO" id="GO:0043565">
    <property type="term" value="F:sequence-specific DNA binding"/>
    <property type="evidence" value="ECO:0007669"/>
    <property type="project" value="InterPro"/>
</dbReference>
<evidence type="ECO:0000256" key="2">
    <source>
        <dbReference type="RuleBase" id="RU004020"/>
    </source>
</evidence>
<dbReference type="AlphaFoldDB" id="A0A314UYX5"/>
<evidence type="ECO:0000313" key="5">
    <source>
        <dbReference type="EMBL" id="PQM41842.1"/>
    </source>
</evidence>
<keyword evidence="6" id="KW-1185">Reference proteome</keyword>
<dbReference type="Proteomes" id="UP000250321">
    <property type="component" value="Unassembled WGS sequence"/>
</dbReference>
<proteinExistence type="inferred from homology"/>
<reference evidence="5 6" key="1">
    <citation type="submission" date="2018-02" db="EMBL/GenBank/DDBJ databases">
        <title>Draft genome of wild Prunus yedoensis var. nudiflora.</title>
        <authorList>
            <person name="Baek S."/>
            <person name="Kim J.-H."/>
            <person name="Choi K."/>
            <person name="Kim G.-B."/>
            <person name="Cho A."/>
            <person name="Jang H."/>
            <person name="Shin C.-H."/>
            <person name="Yu H.-J."/>
            <person name="Mun J.-H."/>
        </authorList>
    </citation>
    <scope>NUCLEOTIDE SEQUENCE [LARGE SCALE GENOMIC DNA]</scope>
    <source>
        <strain evidence="6">cv. Jeju island</strain>
        <tissue evidence="5">Leaf</tissue>
    </source>
</reference>
<feature type="domain" description="HSF-type DNA-binding" evidence="4">
    <location>
        <begin position="37"/>
        <end position="130"/>
    </location>
</feature>
<name>A0A314UYX5_PRUYE</name>
<protein>
    <recommendedName>
        <fullName evidence="4">HSF-type DNA-binding domain-containing protein</fullName>
    </recommendedName>
</protein>
<dbReference type="SMART" id="SM00415">
    <property type="entry name" value="HSF"/>
    <property type="match status" value="1"/>
</dbReference>
<dbReference type="EMBL" id="PJQY01002910">
    <property type="protein sequence ID" value="PQM41842.1"/>
    <property type="molecule type" value="Genomic_DNA"/>
</dbReference>